<dbReference type="SUPFAM" id="SSF52402">
    <property type="entry name" value="Adenine nucleotide alpha hydrolases-like"/>
    <property type="match status" value="1"/>
</dbReference>
<dbReference type="Gene3D" id="3.40.50.620">
    <property type="entry name" value="HUPs"/>
    <property type="match status" value="1"/>
</dbReference>
<dbReference type="PANTHER" id="PTHR46268:SF6">
    <property type="entry name" value="UNIVERSAL STRESS PROTEIN UP12"/>
    <property type="match status" value="1"/>
</dbReference>
<dbReference type="InterPro" id="IPR006015">
    <property type="entry name" value="Universal_stress_UspA"/>
</dbReference>
<dbReference type="AlphaFoldDB" id="A0ABD5X7J3"/>
<dbReference type="Proteomes" id="UP001596414">
    <property type="component" value="Unassembled WGS sequence"/>
</dbReference>
<gene>
    <name evidence="3" type="ORF">ACFQJ7_14325</name>
</gene>
<evidence type="ECO:0000313" key="4">
    <source>
        <dbReference type="Proteomes" id="UP001596414"/>
    </source>
</evidence>
<dbReference type="EMBL" id="JBHSZQ010000049">
    <property type="protein sequence ID" value="MFC7127181.1"/>
    <property type="molecule type" value="Genomic_DNA"/>
</dbReference>
<evidence type="ECO:0000313" key="3">
    <source>
        <dbReference type="EMBL" id="MFC7127181.1"/>
    </source>
</evidence>
<comment type="similarity">
    <text evidence="1">Belongs to the universal stress protein A family.</text>
</comment>
<proteinExistence type="inferred from homology"/>
<sequence length="152" mass="16839">MYVPTVSSVTMYRDVLVPTDGSETIERVFEHTAEVTDTAGTVHLLYVIDDQVFLTLADEMQDDVLVDLREEGASAVRAAREPLEQRGYEVSTSIREGKPADEINAYVEEHDIDLVTMGTRGDEYTQNMLGSTAQNVVTNCPAPVLTVDLREN</sequence>
<protein>
    <submittedName>
        <fullName evidence="3">Universal stress protein</fullName>
    </submittedName>
</protein>
<reference evidence="3 4" key="1">
    <citation type="journal article" date="2014" name="Int. J. Syst. Evol. Microbiol.">
        <title>Complete genome sequence of Corynebacterium casei LMG S-19264T (=DSM 44701T), isolated from a smear-ripened cheese.</title>
        <authorList>
            <consortium name="US DOE Joint Genome Institute (JGI-PGF)"/>
            <person name="Walter F."/>
            <person name="Albersmeier A."/>
            <person name="Kalinowski J."/>
            <person name="Ruckert C."/>
        </authorList>
    </citation>
    <scope>NUCLEOTIDE SEQUENCE [LARGE SCALE GENOMIC DNA]</scope>
    <source>
        <strain evidence="3 4">CGMCC 4.7215</strain>
    </source>
</reference>
<dbReference type="Pfam" id="PF00582">
    <property type="entry name" value="Usp"/>
    <property type="match status" value="1"/>
</dbReference>
<dbReference type="InterPro" id="IPR006016">
    <property type="entry name" value="UspA"/>
</dbReference>
<dbReference type="RefSeq" id="WP_368407993.1">
    <property type="nucleotide sequence ID" value="NZ_JAODIY010000005.1"/>
</dbReference>
<feature type="domain" description="UspA" evidence="2">
    <location>
        <begin position="11"/>
        <end position="147"/>
    </location>
</feature>
<evidence type="ECO:0000256" key="1">
    <source>
        <dbReference type="ARBA" id="ARBA00008791"/>
    </source>
</evidence>
<organism evidence="3 4">
    <name type="scientific">Halovenus rubra</name>
    <dbReference type="NCBI Taxonomy" id="869890"/>
    <lineage>
        <taxon>Archaea</taxon>
        <taxon>Methanobacteriati</taxon>
        <taxon>Methanobacteriota</taxon>
        <taxon>Stenosarchaea group</taxon>
        <taxon>Halobacteria</taxon>
        <taxon>Halobacteriales</taxon>
        <taxon>Haloarculaceae</taxon>
        <taxon>Halovenus</taxon>
    </lineage>
</organism>
<dbReference type="PRINTS" id="PR01438">
    <property type="entry name" value="UNVRSLSTRESS"/>
</dbReference>
<dbReference type="CDD" id="cd00293">
    <property type="entry name" value="USP-like"/>
    <property type="match status" value="1"/>
</dbReference>
<dbReference type="PANTHER" id="PTHR46268">
    <property type="entry name" value="STRESS RESPONSE PROTEIN NHAX"/>
    <property type="match status" value="1"/>
</dbReference>
<evidence type="ECO:0000259" key="2">
    <source>
        <dbReference type="Pfam" id="PF00582"/>
    </source>
</evidence>
<name>A0ABD5X7J3_9EURY</name>
<accession>A0ABD5X7J3</accession>
<dbReference type="InterPro" id="IPR014729">
    <property type="entry name" value="Rossmann-like_a/b/a_fold"/>
</dbReference>
<comment type="caution">
    <text evidence="3">The sequence shown here is derived from an EMBL/GenBank/DDBJ whole genome shotgun (WGS) entry which is preliminary data.</text>
</comment>